<proteinExistence type="predicted"/>
<feature type="domain" description="Cupin type-2" evidence="2">
    <location>
        <begin position="42"/>
        <end position="109"/>
    </location>
</feature>
<name>A0A9D2HMJ1_9BACT</name>
<dbReference type="InterPro" id="IPR013096">
    <property type="entry name" value="Cupin_2"/>
</dbReference>
<keyword evidence="1" id="KW-0479">Metal-binding</keyword>
<accession>A0A9D2HMJ1</accession>
<dbReference type="InterPro" id="IPR014710">
    <property type="entry name" value="RmlC-like_jellyroll"/>
</dbReference>
<sequence length="114" mass="12223">MIRRKADATTVERSMFGGPGLGHALQILNEGEFAAKGRLFNHVTLAPGCAVGKHTHHGEFEVYYILKGQGTYDDNGTECTVTAGDVTVCPDGESHGLLNSGSEDLEFIALILFQ</sequence>
<dbReference type="InterPro" id="IPR051610">
    <property type="entry name" value="GPI/OXD"/>
</dbReference>
<evidence type="ECO:0000313" key="4">
    <source>
        <dbReference type="Proteomes" id="UP000823821"/>
    </source>
</evidence>
<gene>
    <name evidence="3" type="ORF">H9784_03335</name>
</gene>
<reference evidence="3" key="1">
    <citation type="journal article" date="2021" name="PeerJ">
        <title>Extensive microbial diversity within the chicken gut microbiome revealed by metagenomics and culture.</title>
        <authorList>
            <person name="Gilroy R."/>
            <person name="Ravi A."/>
            <person name="Getino M."/>
            <person name="Pursley I."/>
            <person name="Horton D.L."/>
            <person name="Alikhan N.F."/>
            <person name="Baker D."/>
            <person name="Gharbi K."/>
            <person name="Hall N."/>
            <person name="Watson M."/>
            <person name="Adriaenssens E.M."/>
            <person name="Foster-Nyarko E."/>
            <person name="Jarju S."/>
            <person name="Secka A."/>
            <person name="Antonio M."/>
            <person name="Oren A."/>
            <person name="Chaudhuri R.R."/>
            <person name="La Ragione R."/>
            <person name="Hildebrand F."/>
            <person name="Pallen M.J."/>
        </authorList>
    </citation>
    <scope>NUCLEOTIDE SEQUENCE</scope>
    <source>
        <strain evidence="3">5032</strain>
    </source>
</reference>
<dbReference type="Proteomes" id="UP000823821">
    <property type="component" value="Unassembled WGS sequence"/>
</dbReference>
<dbReference type="Pfam" id="PF07883">
    <property type="entry name" value="Cupin_2"/>
    <property type="match status" value="1"/>
</dbReference>
<dbReference type="GO" id="GO:0046872">
    <property type="term" value="F:metal ion binding"/>
    <property type="evidence" value="ECO:0007669"/>
    <property type="project" value="UniProtKB-KW"/>
</dbReference>
<dbReference type="PANTHER" id="PTHR35848:SF6">
    <property type="entry name" value="CUPIN TYPE-2 DOMAIN-CONTAINING PROTEIN"/>
    <property type="match status" value="1"/>
</dbReference>
<evidence type="ECO:0000256" key="1">
    <source>
        <dbReference type="ARBA" id="ARBA00022723"/>
    </source>
</evidence>
<organism evidence="3 4">
    <name type="scientific">Candidatus Desulfovibrio intestinavium</name>
    <dbReference type="NCBI Taxonomy" id="2838534"/>
    <lineage>
        <taxon>Bacteria</taxon>
        <taxon>Pseudomonadati</taxon>
        <taxon>Thermodesulfobacteriota</taxon>
        <taxon>Desulfovibrionia</taxon>
        <taxon>Desulfovibrionales</taxon>
        <taxon>Desulfovibrionaceae</taxon>
        <taxon>Desulfovibrio</taxon>
    </lineage>
</organism>
<dbReference type="EMBL" id="DWZD01000019">
    <property type="protein sequence ID" value="HJA78594.1"/>
    <property type="molecule type" value="Genomic_DNA"/>
</dbReference>
<dbReference type="Gene3D" id="2.60.120.10">
    <property type="entry name" value="Jelly Rolls"/>
    <property type="match status" value="1"/>
</dbReference>
<evidence type="ECO:0000313" key="3">
    <source>
        <dbReference type="EMBL" id="HJA78594.1"/>
    </source>
</evidence>
<dbReference type="PANTHER" id="PTHR35848">
    <property type="entry name" value="OXALATE-BINDING PROTEIN"/>
    <property type="match status" value="1"/>
</dbReference>
<dbReference type="AlphaFoldDB" id="A0A9D2HMJ1"/>
<evidence type="ECO:0000259" key="2">
    <source>
        <dbReference type="Pfam" id="PF07883"/>
    </source>
</evidence>
<dbReference type="InterPro" id="IPR011051">
    <property type="entry name" value="RmlC_Cupin_sf"/>
</dbReference>
<dbReference type="CDD" id="cd02221">
    <property type="entry name" value="cupin_TM1287-like"/>
    <property type="match status" value="1"/>
</dbReference>
<comment type="caution">
    <text evidence="3">The sequence shown here is derived from an EMBL/GenBank/DDBJ whole genome shotgun (WGS) entry which is preliminary data.</text>
</comment>
<protein>
    <submittedName>
        <fullName evidence="3">Cupin domain-containing protein</fullName>
    </submittedName>
</protein>
<reference evidence="3" key="2">
    <citation type="submission" date="2021-04" db="EMBL/GenBank/DDBJ databases">
        <authorList>
            <person name="Gilroy R."/>
        </authorList>
    </citation>
    <scope>NUCLEOTIDE SEQUENCE</scope>
    <source>
        <strain evidence="3">5032</strain>
    </source>
</reference>
<dbReference type="SUPFAM" id="SSF51182">
    <property type="entry name" value="RmlC-like cupins"/>
    <property type="match status" value="1"/>
</dbReference>